<evidence type="ECO:0000313" key="3">
    <source>
        <dbReference type="Proteomes" id="UP000316079"/>
    </source>
</evidence>
<organism evidence="2 3">
    <name type="scientific">Danionella cerebrum</name>
    <dbReference type="NCBI Taxonomy" id="2873325"/>
    <lineage>
        <taxon>Eukaryota</taxon>
        <taxon>Metazoa</taxon>
        <taxon>Chordata</taxon>
        <taxon>Craniata</taxon>
        <taxon>Vertebrata</taxon>
        <taxon>Euteleostomi</taxon>
        <taxon>Actinopterygii</taxon>
        <taxon>Neopterygii</taxon>
        <taxon>Teleostei</taxon>
        <taxon>Ostariophysi</taxon>
        <taxon>Cypriniformes</taxon>
        <taxon>Danionidae</taxon>
        <taxon>Danioninae</taxon>
        <taxon>Danionella</taxon>
    </lineage>
</organism>
<dbReference type="EMBL" id="SRMA01025505">
    <property type="protein sequence ID" value="TRY93728.1"/>
    <property type="molecule type" value="Genomic_DNA"/>
</dbReference>
<evidence type="ECO:0008006" key="4">
    <source>
        <dbReference type="Google" id="ProtNLM"/>
    </source>
</evidence>
<feature type="region of interest" description="Disordered" evidence="1">
    <location>
        <begin position="321"/>
        <end position="376"/>
    </location>
</feature>
<keyword evidence="3" id="KW-1185">Reference proteome</keyword>
<dbReference type="OrthoDB" id="6724830at2759"/>
<evidence type="ECO:0000256" key="1">
    <source>
        <dbReference type="SAM" id="MobiDB-lite"/>
    </source>
</evidence>
<gene>
    <name evidence="2" type="ORF">DNTS_028761</name>
</gene>
<dbReference type="STRING" id="623744.A0A553QVF0"/>
<evidence type="ECO:0000313" key="2">
    <source>
        <dbReference type="EMBL" id="TRY93728.1"/>
    </source>
</evidence>
<protein>
    <recommendedName>
        <fullName evidence="4">Protein phosphatase 1 regulatory subunit 36</fullName>
    </recommendedName>
</protein>
<dbReference type="Proteomes" id="UP000316079">
    <property type="component" value="Unassembled WGS sequence"/>
</dbReference>
<proteinExistence type="predicted"/>
<dbReference type="Pfam" id="PF14895">
    <property type="entry name" value="PPPI_inhib"/>
    <property type="match status" value="1"/>
</dbReference>
<sequence>MAEARVAATVIPSLGHWIWNDETQTLEFNSFESKAEVKEKKKAKSSTYQEHFRKHLEKLQRNTVRPAQLDAFKNSIKQSLNTCVTIQDVKLAALCLLQEYEGLPIPLQFLTLLKSKELEELITNLLLFFSYFFEKKSLEDKPKALMAEESGFDQGISAGLKRKLDLAQKWLALSYSKLLMGEGLSRRKNTSLDSFCGYVVWVTFERRDLKAIQTEIGRLFRSDTFNPTLRCFDESESQSEVETALNRRRPALSRVLNQRSPLIMSLLPSPQEEASHLFEGFKVQKKCSRDGTADDRDTQELAMKVQELSFGILGKPLSEFSSRTLKPQSEEEIEEDRHVKNNKTLKHLLTSSRDNPSGRAQVFSRATTEAPHSDTD</sequence>
<name>A0A553QVF0_9TELE</name>
<dbReference type="GO" id="GO:0019902">
    <property type="term" value="F:phosphatase binding"/>
    <property type="evidence" value="ECO:0007669"/>
    <property type="project" value="InterPro"/>
</dbReference>
<reference evidence="2 3" key="1">
    <citation type="journal article" date="2019" name="Sci. Data">
        <title>Hybrid genome assembly and annotation of Danionella translucida.</title>
        <authorList>
            <person name="Kadobianskyi M."/>
            <person name="Schulze L."/>
            <person name="Schuelke M."/>
            <person name="Judkewitz B."/>
        </authorList>
    </citation>
    <scope>NUCLEOTIDE SEQUENCE [LARGE SCALE GENOMIC DNA]</scope>
    <source>
        <strain evidence="2 3">Bolton</strain>
    </source>
</reference>
<comment type="caution">
    <text evidence="2">The sequence shown here is derived from an EMBL/GenBank/DDBJ whole genome shotgun (WGS) entry which is preliminary data.</text>
</comment>
<dbReference type="PANTHER" id="PTHR21055">
    <property type="entry name" value="PROTEIN PHOSPHATASE 1 REGULATORY SUBUNIT 36"/>
    <property type="match status" value="1"/>
</dbReference>
<dbReference type="PANTHER" id="PTHR21055:SF3">
    <property type="entry name" value="PROTEIN PHOSPHATASE 1 REGULATORY SUBUNIT 36"/>
    <property type="match status" value="1"/>
</dbReference>
<dbReference type="InterPro" id="IPR026142">
    <property type="entry name" value="Pro_pase_1_reg_su_36"/>
</dbReference>
<dbReference type="AlphaFoldDB" id="A0A553QVF0"/>
<accession>A0A553QVF0</accession>